<dbReference type="RefSeq" id="WP_245905197.1">
    <property type="nucleotide sequence ID" value="NZ_QBKI01000012.1"/>
</dbReference>
<dbReference type="AlphaFoldDB" id="A0A2T5YCN0"/>
<dbReference type="PANTHER" id="PTHR24321:SF8">
    <property type="entry name" value="ESTRADIOL 17-BETA-DEHYDROGENASE 8-RELATED"/>
    <property type="match status" value="1"/>
</dbReference>
<proteinExistence type="inferred from homology"/>
<dbReference type="PRINTS" id="PR00081">
    <property type="entry name" value="GDHRDH"/>
</dbReference>
<dbReference type="InterPro" id="IPR036291">
    <property type="entry name" value="NAD(P)-bd_dom_sf"/>
</dbReference>
<comment type="similarity">
    <text evidence="1">Belongs to the short-chain dehydrogenases/reductases (SDR) family.</text>
</comment>
<dbReference type="PROSITE" id="PS00061">
    <property type="entry name" value="ADH_SHORT"/>
    <property type="match status" value="1"/>
</dbReference>
<protein>
    <submittedName>
        <fullName evidence="3">NAD(P)-dependent dehydrogenase (Short-subunit alcohol dehydrogenase family)</fullName>
    </submittedName>
</protein>
<keyword evidence="4" id="KW-1185">Reference proteome</keyword>
<sequence>MMVTYNYTGKTVLITGGSSGIGLAAAKAFHAAGAQVIIMARAPEKAAAAFPGTEGVTFLAADLNAPASISSAFEQVTENFRTIDVAINSAAADTGVGKPVQEFTEEEYDYTFGVNLKGLWLCMKHQIRLMLPNISSRCSILNVSSVNGLGGVEYGALYAASKAGVLALTKSAALELATSHIRVNAVVPGAFDTPLLRKAMLGQCGGDESRLQEVREKYEQFIPENRIGDPAEVASLMLWLASGEADYVVGQSFVIDGGMSTRFR</sequence>
<reference evidence="3 4" key="1">
    <citation type="submission" date="2018-04" db="EMBL/GenBank/DDBJ databases">
        <title>Genomic Encyclopedia of Archaeal and Bacterial Type Strains, Phase II (KMG-II): from individual species to whole genera.</title>
        <authorList>
            <person name="Goeker M."/>
        </authorList>
    </citation>
    <scope>NUCLEOTIDE SEQUENCE [LARGE SCALE GENOMIC DNA]</scope>
    <source>
        <strain evidence="3 4">DSM 100162</strain>
    </source>
</reference>
<dbReference type="Pfam" id="PF13561">
    <property type="entry name" value="adh_short_C2"/>
    <property type="match status" value="1"/>
</dbReference>
<dbReference type="EMBL" id="QBKI01000012">
    <property type="protein sequence ID" value="PTX14237.1"/>
    <property type="molecule type" value="Genomic_DNA"/>
</dbReference>
<evidence type="ECO:0000256" key="2">
    <source>
        <dbReference type="ARBA" id="ARBA00023002"/>
    </source>
</evidence>
<dbReference type="InterPro" id="IPR002347">
    <property type="entry name" value="SDR_fam"/>
</dbReference>
<dbReference type="CDD" id="cd05233">
    <property type="entry name" value="SDR_c"/>
    <property type="match status" value="1"/>
</dbReference>
<gene>
    <name evidence="3" type="ORF">C8N40_11284</name>
</gene>
<dbReference type="Proteomes" id="UP000244225">
    <property type="component" value="Unassembled WGS sequence"/>
</dbReference>
<dbReference type="FunFam" id="3.40.50.720:FF:000084">
    <property type="entry name" value="Short-chain dehydrogenase reductase"/>
    <property type="match status" value="1"/>
</dbReference>
<organism evidence="3 4">
    <name type="scientific">Pontibacter mucosus</name>
    <dbReference type="NCBI Taxonomy" id="1649266"/>
    <lineage>
        <taxon>Bacteria</taxon>
        <taxon>Pseudomonadati</taxon>
        <taxon>Bacteroidota</taxon>
        <taxon>Cytophagia</taxon>
        <taxon>Cytophagales</taxon>
        <taxon>Hymenobacteraceae</taxon>
        <taxon>Pontibacter</taxon>
    </lineage>
</organism>
<dbReference type="InterPro" id="IPR020904">
    <property type="entry name" value="Sc_DH/Rdtase_CS"/>
</dbReference>
<evidence type="ECO:0000313" key="3">
    <source>
        <dbReference type="EMBL" id="PTX14237.1"/>
    </source>
</evidence>
<dbReference type="GO" id="GO:0016491">
    <property type="term" value="F:oxidoreductase activity"/>
    <property type="evidence" value="ECO:0007669"/>
    <property type="project" value="UniProtKB-KW"/>
</dbReference>
<comment type="caution">
    <text evidence="3">The sequence shown here is derived from an EMBL/GenBank/DDBJ whole genome shotgun (WGS) entry which is preliminary data.</text>
</comment>
<dbReference type="PANTHER" id="PTHR24321">
    <property type="entry name" value="DEHYDROGENASES, SHORT CHAIN"/>
    <property type="match status" value="1"/>
</dbReference>
<name>A0A2T5YCN0_9BACT</name>
<keyword evidence="2" id="KW-0560">Oxidoreductase</keyword>
<dbReference type="Gene3D" id="3.40.50.720">
    <property type="entry name" value="NAD(P)-binding Rossmann-like Domain"/>
    <property type="match status" value="1"/>
</dbReference>
<dbReference type="SUPFAM" id="SSF51735">
    <property type="entry name" value="NAD(P)-binding Rossmann-fold domains"/>
    <property type="match status" value="1"/>
</dbReference>
<evidence type="ECO:0000256" key="1">
    <source>
        <dbReference type="ARBA" id="ARBA00006484"/>
    </source>
</evidence>
<dbReference type="PRINTS" id="PR00080">
    <property type="entry name" value="SDRFAMILY"/>
</dbReference>
<accession>A0A2T5YCN0</accession>
<evidence type="ECO:0000313" key="4">
    <source>
        <dbReference type="Proteomes" id="UP000244225"/>
    </source>
</evidence>